<dbReference type="Proteomes" id="UP000488956">
    <property type="component" value="Unassembled WGS sequence"/>
</dbReference>
<dbReference type="AlphaFoldDB" id="A0A6A3FYB9"/>
<protein>
    <submittedName>
        <fullName evidence="2">Uncharacterized protein</fullName>
    </submittedName>
</protein>
<gene>
    <name evidence="5" type="ORF">PF006_g728</name>
    <name evidence="4" type="ORF">PF007_g189</name>
    <name evidence="2" type="ORF">PF009_g189</name>
    <name evidence="3" type="ORF">PF010_g184</name>
</gene>
<evidence type="ECO:0000313" key="8">
    <source>
        <dbReference type="Proteomes" id="UP000441208"/>
    </source>
</evidence>
<evidence type="ECO:0000313" key="3">
    <source>
        <dbReference type="EMBL" id="KAE9140476.1"/>
    </source>
</evidence>
<comment type="caution">
    <text evidence="2">The sequence shown here is derived from an EMBL/GenBank/DDBJ whole genome shotgun (WGS) entry which is preliminary data.</text>
</comment>
<dbReference type="EMBL" id="QXFX01000003">
    <property type="protein sequence ID" value="KAE9140476.1"/>
    <property type="molecule type" value="Genomic_DNA"/>
</dbReference>
<proteinExistence type="predicted"/>
<dbReference type="Proteomes" id="UP000441208">
    <property type="component" value="Unassembled WGS sequence"/>
</dbReference>
<evidence type="ECO:0000256" key="1">
    <source>
        <dbReference type="SAM" id="MobiDB-lite"/>
    </source>
</evidence>
<dbReference type="Proteomes" id="UP000429523">
    <property type="component" value="Unassembled WGS sequence"/>
</dbReference>
<sequence length="112" mass="12848">MPSSNAQHLHAKLKNSGDASGVQVPRVASVRGNEHGQLQLKPWELYSLDGADEPETMDEMKQYFERHRPTRGNTTNHAYSYDALERSWCAFTRRWNTTQHEGGSFTSWLQAR</sequence>
<dbReference type="EMBL" id="QXGA01000016">
    <property type="protein sequence ID" value="KAE9155322.1"/>
    <property type="molecule type" value="Genomic_DNA"/>
</dbReference>
<feature type="region of interest" description="Disordered" evidence="1">
    <location>
        <begin position="1"/>
        <end position="22"/>
    </location>
</feature>
<name>A0A6A3FYB9_9STRA</name>
<evidence type="ECO:0000313" key="9">
    <source>
        <dbReference type="Proteomes" id="UP000488956"/>
    </source>
</evidence>
<reference evidence="6 7" key="1">
    <citation type="submission" date="2018-08" db="EMBL/GenBank/DDBJ databases">
        <title>Genomic investigation of the strawberry pathogen Phytophthora fragariae indicates pathogenicity is determined by transcriptional variation in three key races.</title>
        <authorList>
            <person name="Adams T.M."/>
            <person name="Armitage A.D."/>
            <person name="Sobczyk M.K."/>
            <person name="Bates H.J."/>
            <person name="Dunwell J.M."/>
            <person name="Nellist C.F."/>
            <person name="Harrison R.J."/>
        </authorList>
    </citation>
    <scope>NUCLEOTIDE SEQUENCE [LARGE SCALE GENOMIC DNA]</scope>
    <source>
        <strain evidence="5 7">NOV-5</strain>
        <strain evidence="4 8">NOV-71</strain>
        <strain evidence="2 6">NOV-9</strain>
        <strain evidence="3 9">ONT-3</strain>
    </source>
</reference>
<evidence type="ECO:0000313" key="5">
    <source>
        <dbReference type="EMBL" id="KAE9155322.1"/>
    </source>
</evidence>
<evidence type="ECO:0000313" key="4">
    <source>
        <dbReference type="EMBL" id="KAE9141464.1"/>
    </source>
</evidence>
<dbReference type="EMBL" id="QXGF01000003">
    <property type="protein sequence ID" value="KAE8950272.1"/>
    <property type="molecule type" value="Genomic_DNA"/>
</dbReference>
<evidence type="ECO:0000313" key="2">
    <source>
        <dbReference type="EMBL" id="KAE8950272.1"/>
    </source>
</evidence>
<dbReference type="Proteomes" id="UP000440732">
    <property type="component" value="Unassembled WGS sequence"/>
</dbReference>
<evidence type="ECO:0000313" key="7">
    <source>
        <dbReference type="Proteomes" id="UP000440732"/>
    </source>
</evidence>
<accession>A0A6A3FYB9</accession>
<dbReference type="EMBL" id="QXFZ01000003">
    <property type="protein sequence ID" value="KAE9141464.1"/>
    <property type="molecule type" value="Genomic_DNA"/>
</dbReference>
<evidence type="ECO:0000313" key="6">
    <source>
        <dbReference type="Proteomes" id="UP000429523"/>
    </source>
</evidence>
<organism evidence="2 6">
    <name type="scientific">Phytophthora fragariae</name>
    <dbReference type="NCBI Taxonomy" id="53985"/>
    <lineage>
        <taxon>Eukaryota</taxon>
        <taxon>Sar</taxon>
        <taxon>Stramenopiles</taxon>
        <taxon>Oomycota</taxon>
        <taxon>Peronosporomycetes</taxon>
        <taxon>Peronosporales</taxon>
        <taxon>Peronosporaceae</taxon>
        <taxon>Phytophthora</taxon>
    </lineage>
</organism>